<feature type="compositionally biased region" description="Basic and acidic residues" evidence="1">
    <location>
        <begin position="217"/>
        <end position="229"/>
    </location>
</feature>
<reference evidence="2 3" key="1">
    <citation type="submission" date="2018-10" db="EMBL/GenBank/DDBJ databases">
        <title>A high-quality apple genome assembly.</title>
        <authorList>
            <person name="Hu J."/>
        </authorList>
    </citation>
    <scope>NUCLEOTIDE SEQUENCE [LARGE SCALE GENOMIC DNA]</scope>
    <source>
        <strain evidence="3">cv. HFTH1</strain>
        <tissue evidence="2">Young leaf</tissue>
    </source>
</reference>
<feature type="region of interest" description="Disordered" evidence="1">
    <location>
        <begin position="382"/>
        <end position="469"/>
    </location>
</feature>
<organism evidence="2 3">
    <name type="scientific">Malus domestica</name>
    <name type="common">Apple</name>
    <name type="synonym">Pyrus malus</name>
    <dbReference type="NCBI Taxonomy" id="3750"/>
    <lineage>
        <taxon>Eukaryota</taxon>
        <taxon>Viridiplantae</taxon>
        <taxon>Streptophyta</taxon>
        <taxon>Embryophyta</taxon>
        <taxon>Tracheophyta</taxon>
        <taxon>Spermatophyta</taxon>
        <taxon>Magnoliopsida</taxon>
        <taxon>eudicotyledons</taxon>
        <taxon>Gunneridae</taxon>
        <taxon>Pentapetalae</taxon>
        <taxon>rosids</taxon>
        <taxon>fabids</taxon>
        <taxon>Rosales</taxon>
        <taxon>Rosaceae</taxon>
        <taxon>Amygdaloideae</taxon>
        <taxon>Maleae</taxon>
        <taxon>Malus</taxon>
    </lineage>
</organism>
<feature type="compositionally biased region" description="Polar residues" evidence="1">
    <location>
        <begin position="177"/>
        <end position="190"/>
    </location>
</feature>
<keyword evidence="3" id="KW-1185">Reference proteome</keyword>
<dbReference type="AlphaFoldDB" id="A0A498I0P3"/>
<feature type="compositionally biased region" description="Basic and acidic residues" evidence="1">
    <location>
        <begin position="257"/>
        <end position="270"/>
    </location>
</feature>
<feature type="compositionally biased region" description="Polar residues" evidence="1">
    <location>
        <begin position="326"/>
        <end position="335"/>
    </location>
</feature>
<proteinExistence type="predicted"/>
<comment type="caution">
    <text evidence="2">The sequence shown here is derived from an EMBL/GenBank/DDBJ whole genome shotgun (WGS) entry which is preliminary data.</text>
</comment>
<dbReference type="EMBL" id="RDQH01000341">
    <property type="protein sequence ID" value="RXH74991.1"/>
    <property type="molecule type" value="Genomic_DNA"/>
</dbReference>
<feature type="compositionally biased region" description="Basic and acidic residues" evidence="1">
    <location>
        <begin position="447"/>
        <end position="456"/>
    </location>
</feature>
<feature type="compositionally biased region" description="Basic and acidic residues" evidence="1">
    <location>
        <begin position="237"/>
        <end position="249"/>
    </location>
</feature>
<protein>
    <submittedName>
        <fullName evidence="2">Uncharacterized protein</fullName>
    </submittedName>
</protein>
<gene>
    <name evidence="2" type="ORF">DVH24_029712</name>
</gene>
<sequence>MSRCFPYPPPGYVKKGIRDEALIDSIKDSSFPFRLVYMYRLSFFEDALVVELVDTRDSNLSCAEEHGGSSPLQGIIENSCSFGWSSLNRYNFTLGIAMLQREDEKAKKEKKREKKREKKEKKAQENGEPENKHSHKRRHKDERHQKDEKGTDHGKKRKHETENLDKSGLTEEHEQPVGSQNSSDSTVNSNKRQKQDSPPDGRHNSASILRIRLPLQRHKDPEMLPREEQPCQLPLKTHKDPVMLSREKQPSQLPLQKHKDPVVLSKEEQPYRLSLQKNKDPEVLLRLEQPSRLSLQRQKGAEVLPSQEQPSQLSLQRHKGPEVLRSQEQPSQLSLQRHKGPVALPSQEQPSLFSLQRNKGPGLLASQELPSLFSLQRNKGPGLLASQELPSRLSLQRPKGPEVLLSQEQPCSSSGRTDNAFVQAVQEPAPRQGIDEGRYRCSTSGKASKEHSSRSGKEKHRKSGSGSLSSQYREVIENWVQPPISQCLPMDVDDEGWLFEAKTKKNCGVEKPTVVSEKLSYGDSTSWPCARLLPESDIYALPYTVPF</sequence>
<feature type="compositionally biased region" description="Basic and acidic residues" evidence="1">
    <location>
        <begin position="142"/>
        <end position="175"/>
    </location>
</feature>
<name>A0A498I0P3_MALDO</name>
<evidence type="ECO:0000313" key="2">
    <source>
        <dbReference type="EMBL" id="RXH74991.1"/>
    </source>
</evidence>
<evidence type="ECO:0000256" key="1">
    <source>
        <dbReference type="SAM" id="MobiDB-lite"/>
    </source>
</evidence>
<accession>A0A498I0P3</accession>
<feature type="compositionally biased region" description="Low complexity" evidence="1">
    <location>
        <begin position="304"/>
        <end position="315"/>
    </location>
</feature>
<feature type="compositionally biased region" description="Basic and acidic residues" evidence="1">
    <location>
        <begin position="120"/>
        <end position="132"/>
    </location>
</feature>
<feature type="compositionally biased region" description="Basic residues" evidence="1">
    <location>
        <begin position="108"/>
        <end position="119"/>
    </location>
</feature>
<feature type="region of interest" description="Disordered" evidence="1">
    <location>
        <begin position="294"/>
        <end position="359"/>
    </location>
</feature>
<feature type="region of interest" description="Disordered" evidence="1">
    <location>
        <begin position="103"/>
        <end position="282"/>
    </location>
</feature>
<feature type="compositionally biased region" description="Polar residues" evidence="1">
    <location>
        <begin position="346"/>
        <end position="357"/>
    </location>
</feature>
<dbReference type="PANTHER" id="PTHR34660:SF9">
    <property type="entry name" value="DNA BINDING PROTEIN"/>
    <property type="match status" value="1"/>
</dbReference>
<feature type="compositionally biased region" description="Polar residues" evidence="1">
    <location>
        <begin position="406"/>
        <end position="417"/>
    </location>
</feature>
<feature type="compositionally biased region" description="Basic and acidic residues" evidence="1">
    <location>
        <begin position="193"/>
        <end position="203"/>
    </location>
</feature>
<evidence type="ECO:0000313" key="3">
    <source>
        <dbReference type="Proteomes" id="UP000290289"/>
    </source>
</evidence>
<dbReference type="Proteomes" id="UP000290289">
    <property type="component" value="Chromosome 15"/>
</dbReference>
<dbReference type="PANTHER" id="PTHR34660">
    <property type="entry name" value="MYB-LIKE PROTEIN X"/>
    <property type="match status" value="1"/>
</dbReference>
<dbReference type="STRING" id="3750.A0A498I0P3"/>